<dbReference type="EC" id="3.1.4.11" evidence="7"/>
<dbReference type="InterPro" id="IPR001711">
    <property type="entry name" value="PLipase_C_Pinositol-sp_Y"/>
</dbReference>
<feature type="compositionally biased region" description="Basic and acidic residues" evidence="8">
    <location>
        <begin position="354"/>
        <end position="363"/>
    </location>
</feature>
<keyword evidence="3 7" id="KW-0442">Lipid degradation</keyword>
<dbReference type="Pfam" id="PF23617">
    <property type="entry name" value="EF-hand_15"/>
    <property type="match status" value="1"/>
</dbReference>
<dbReference type="PANTHER" id="PTHR10336:SF82">
    <property type="entry name" value="PHOSPHOINOSITIDE PHOSPHOLIPASE C"/>
    <property type="match status" value="1"/>
</dbReference>
<evidence type="ECO:0000256" key="5">
    <source>
        <dbReference type="ARBA" id="ARBA00023224"/>
    </source>
</evidence>
<dbReference type="OrthoDB" id="269822at2759"/>
<feature type="region of interest" description="Disordered" evidence="8">
    <location>
        <begin position="162"/>
        <end position="238"/>
    </location>
</feature>
<evidence type="ECO:0000256" key="4">
    <source>
        <dbReference type="ARBA" id="ARBA00023098"/>
    </source>
</evidence>
<evidence type="ECO:0000256" key="1">
    <source>
        <dbReference type="ARBA" id="ARBA00001195"/>
    </source>
</evidence>
<evidence type="ECO:0000256" key="7">
    <source>
        <dbReference type="RuleBase" id="RU361133"/>
    </source>
</evidence>
<feature type="region of interest" description="Disordered" evidence="8">
    <location>
        <begin position="1"/>
        <end position="22"/>
    </location>
</feature>
<dbReference type="AlphaFoldDB" id="A0A8H7ALM0"/>
<accession>A0A8H7ALM0</accession>
<protein>
    <recommendedName>
        <fullName evidence="7">Phosphoinositide phospholipase C</fullName>
        <ecNumber evidence="7">3.1.4.11</ecNumber>
    </recommendedName>
</protein>
<dbReference type="GO" id="GO:0048015">
    <property type="term" value="P:phosphatidylinositol-mediated signaling"/>
    <property type="evidence" value="ECO:0007669"/>
    <property type="project" value="TreeGrafter"/>
</dbReference>
<evidence type="ECO:0000256" key="6">
    <source>
        <dbReference type="ARBA" id="ARBA00059664"/>
    </source>
</evidence>
<dbReference type="PROSITE" id="PS50007">
    <property type="entry name" value="PIPLC_X_DOMAIN"/>
    <property type="match status" value="1"/>
</dbReference>
<dbReference type="InterPro" id="IPR017946">
    <property type="entry name" value="PLC-like_Pdiesterase_TIM-brl"/>
</dbReference>
<dbReference type="Pfam" id="PF00388">
    <property type="entry name" value="PI-PLC-X"/>
    <property type="match status" value="1"/>
</dbReference>
<dbReference type="PRINTS" id="PR00390">
    <property type="entry name" value="PHPHLIPASEC"/>
</dbReference>
<evidence type="ECO:0000313" key="11">
    <source>
        <dbReference type="Proteomes" id="UP000606974"/>
    </source>
</evidence>
<evidence type="ECO:0000256" key="8">
    <source>
        <dbReference type="SAM" id="MobiDB-lite"/>
    </source>
</evidence>
<keyword evidence="4 7" id="KW-0443">Lipid metabolism</keyword>
<gene>
    <name evidence="10" type="ORF">GJ744_004577</name>
</gene>
<organism evidence="10 11">
    <name type="scientific">Endocarpon pusillum</name>
    <dbReference type="NCBI Taxonomy" id="364733"/>
    <lineage>
        <taxon>Eukaryota</taxon>
        <taxon>Fungi</taxon>
        <taxon>Dikarya</taxon>
        <taxon>Ascomycota</taxon>
        <taxon>Pezizomycotina</taxon>
        <taxon>Eurotiomycetes</taxon>
        <taxon>Chaetothyriomycetidae</taxon>
        <taxon>Verrucariales</taxon>
        <taxon>Verrucariaceae</taxon>
        <taxon>Endocarpon</taxon>
    </lineage>
</organism>
<keyword evidence="2 7" id="KW-0378">Hydrolase</keyword>
<dbReference type="Gene3D" id="2.60.40.150">
    <property type="entry name" value="C2 domain"/>
    <property type="match status" value="1"/>
</dbReference>
<comment type="function">
    <text evidence="6">The production of the second messenger molecules diacylglycerol (DAG) and inositol 1,4,5-trisphosphate (IP3) is mediated by activated phosphatidylinositol-specific phospholipase C enzymes.</text>
</comment>
<dbReference type="InterPro" id="IPR001192">
    <property type="entry name" value="PI-PLC_fam"/>
</dbReference>
<dbReference type="Gene3D" id="3.20.20.190">
    <property type="entry name" value="Phosphatidylinositol (PI) phosphodiesterase"/>
    <property type="match status" value="1"/>
</dbReference>
<dbReference type="Pfam" id="PF00387">
    <property type="entry name" value="PI-PLC-Y"/>
    <property type="match status" value="1"/>
</dbReference>
<proteinExistence type="predicted"/>
<dbReference type="GO" id="GO:0004435">
    <property type="term" value="F:phosphatidylinositol-4,5-bisphosphate phospholipase C activity"/>
    <property type="evidence" value="ECO:0007669"/>
    <property type="project" value="UniProtKB-EC"/>
</dbReference>
<name>A0A8H7ALM0_9EURO</name>
<dbReference type="GO" id="GO:0051209">
    <property type="term" value="P:release of sequestered calcium ion into cytosol"/>
    <property type="evidence" value="ECO:0007669"/>
    <property type="project" value="TreeGrafter"/>
</dbReference>
<keyword evidence="5" id="KW-0807">Transducer</keyword>
<dbReference type="Pfam" id="PF00168">
    <property type="entry name" value="C2"/>
    <property type="match status" value="1"/>
</dbReference>
<feature type="compositionally biased region" description="Polar residues" evidence="8">
    <location>
        <begin position="206"/>
        <end position="222"/>
    </location>
</feature>
<evidence type="ECO:0000256" key="2">
    <source>
        <dbReference type="ARBA" id="ARBA00022801"/>
    </source>
</evidence>
<dbReference type="PANTHER" id="PTHR10336">
    <property type="entry name" value="PHOSPHOINOSITIDE-SPECIFIC PHOSPHOLIPASE C FAMILY PROTEIN"/>
    <property type="match status" value="1"/>
</dbReference>
<feature type="domain" description="PI-PLC Y-box" evidence="9">
    <location>
        <begin position="375"/>
        <end position="488"/>
    </location>
</feature>
<comment type="catalytic activity">
    <reaction evidence="1 7">
        <text>a 1,2-diacyl-sn-glycero-3-phospho-(1D-myo-inositol-4,5-bisphosphate) + H2O = 1D-myo-inositol 1,4,5-trisphosphate + a 1,2-diacyl-sn-glycerol + H(+)</text>
        <dbReference type="Rhea" id="RHEA:33179"/>
        <dbReference type="ChEBI" id="CHEBI:15377"/>
        <dbReference type="ChEBI" id="CHEBI:15378"/>
        <dbReference type="ChEBI" id="CHEBI:17815"/>
        <dbReference type="ChEBI" id="CHEBI:58456"/>
        <dbReference type="ChEBI" id="CHEBI:203600"/>
        <dbReference type="EC" id="3.1.4.11"/>
    </reaction>
</comment>
<dbReference type="GO" id="GO:0016042">
    <property type="term" value="P:lipid catabolic process"/>
    <property type="evidence" value="ECO:0007669"/>
    <property type="project" value="UniProtKB-KW"/>
</dbReference>
<feature type="compositionally biased region" description="Polar residues" evidence="8">
    <location>
        <begin position="340"/>
        <end position="351"/>
    </location>
</feature>
<dbReference type="InterPro" id="IPR000909">
    <property type="entry name" value="PLipase_C_PInositol-sp_X_dom"/>
</dbReference>
<feature type="region of interest" description="Disordered" evidence="8">
    <location>
        <begin position="336"/>
        <end position="368"/>
    </location>
</feature>
<comment type="caution">
    <text evidence="10">The sequence shown here is derived from an EMBL/GenBank/DDBJ whole genome shotgun (WGS) entry which is preliminary data.</text>
</comment>
<evidence type="ECO:0000313" key="10">
    <source>
        <dbReference type="EMBL" id="KAF7511388.1"/>
    </source>
</evidence>
<evidence type="ECO:0000259" key="9">
    <source>
        <dbReference type="PROSITE" id="PS50008"/>
    </source>
</evidence>
<reference evidence="10" key="1">
    <citation type="submission" date="2020-02" db="EMBL/GenBank/DDBJ databases">
        <authorList>
            <person name="Palmer J.M."/>
        </authorList>
    </citation>
    <scope>NUCLEOTIDE SEQUENCE</scope>
    <source>
        <strain evidence="10">EPUS1.4</strain>
        <tissue evidence="10">Thallus</tissue>
    </source>
</reference>
<evidence type="ECO:0000256" key="3">
    <source>
        <dbReference type="ARBA" id="ARBA00022963"/>
    </source>
</evidence>
<dbReference type="EMBL" id="JAACFV010000020">
    <property type="protein sequence ID" value="KAF7511388.1"/>
    <property type="molecule type" value="Genomic_DNA"/>
</dbReference>
<dbReference type="SUPFAM" id="SSF49562">
    <property type="entry name" value="C2 domain (Calcium/lipid-binding domain, CaLB)"/>
    <property type="match status" value="1"/>
</dbReference>
<dbReference type="InterPro" id="IPR000008">
    <property type="entry name" value="C2_dom"/>
</dbReference>
<dbReference type="InterPro" id="IPR035892">
    <property type="entry name" value="C2_domain_sf"/>
</dbReference>
<dbReference type="InterPro" id="IPR056584">
    <property type="entry name" value="EF-hand_15"/>
</dbReference>
<dbReference type="SMART" id="SM00148">
    <property type="entry name" value="PLCXc"/>
    <property type="match status" value="1"/>
</dbReference>
<feature type="compositionally biased region" description="Low complexity" evidence="8">
    <location>
        <begin position="162"/>
        <end position="171"/>
    </location>
</feature>
<dbReference type="FunFam" id="3.20.20.190:FF:000039">
    <property type="entry name" value="Phosphoinositide phospholipase C"/>
    <property type="match status" value="1"/>
</dbReference>
<sequence length="655" mass="72314">MSTNPRIVPTRQAGGGAPSSAASTHEVTAFTSAVVEHLEKAFKRLCNSSHSGNHGLDQGAVAHFLQTIQQETAPDAGKYFPNAVNGIDNFLAYMSSPLASAMAAPKKLDLSHPISSYYISSSHNTYLTGNQLYSESSTDSYKNVLLRGCRCLEIDVWDGESKSASSASSSDAEGKDSQKQSPARKPGLSKKVSGHLETIKQRARSRSNTLRGRSSSSPQRANAATPAEMPTPWKIAEDKPEPRVLHGYTLTKEVSFRAVCNAIRETAFKATDLPLIVSLEVHASLEQQEVMIDIMKEAWEGMLVDISKASEEEIERLPSPDELRNKILIKVKWAPPAAGQESNNPNDQVASSGGDEKGTDGEKQKKKSSKILQALSQLGVYTRGVTFKQFDQPEASIPTHVFSLSEAKVVDMQESDGHALFSHNRDYLMRAYPSGMRVNSSNLEPLFLWRQGVQMAALNWQKWDKGMMLNEGMFAGQEGWVLKPEGYRGTIQDSDGGKTVQKRTLSLTIELCAGQNLPLPCGEKVAKKFHPYVKCEMLYGSEKVKPGDSTKNNEKLKWVSKTSKGVNPDFCGEVHQFSNVTNVVEELGFIRIKVKDDNFGKDTLAAWACIRLDRLKNGYRFIHLLDEKGMESSGVLLVRVIKTERQNVEEKDRLL</sequence>
<dbReference type="SMART" id="SM00149">
    <property type="entry name" value="PLCYc"/>
    <property type="match status" value="1"/>
</dbReference>
<dbReference type="PROSITE" id="PS50008">
    <property type="entry name" value="PIPLC_Y_DOMAIN"/>
    <property type="match status" value="1"/>
</dbReference>
<dbReference type="CDD" id="cd00275">
    <property type="entry name" value="C2_PLC_like"/>
    <property type="match status" value="1"/>
</dbReference>
<dbReference type="SUPFAM" id="SSF51695">
    <property type="entry name" value="PLC-like phosphodiesterases"/>
    <property type="match status" value="1"/>
</dbReference>
<dbReference type="Proteomes" id="UP000606974">
    <property type="component" value="Unassembled WGS sequence"/>
</dbReference>
<keyword evidence="11" id="KW-1185">Reference proteome</keyword>